<feature type="transmembrane region" description="Helical" evidence="9">
    <location>
        <begin position="79"/>
        <end position="97"/>
    </location>
</feature>
<feature type="transmembrane region" description="Helical" evidence="9">
    <location>
        <begin position="512"/>
        <end position="532"/>
    </location>
</feature>
<keyword evidence="5 9" id="KW-1133">Transmembrane helix</keyword>
<dbReference type="PANTHER" id="PTHR48022">
    <property type="entry name" value="PLASTIDIC GLUCOSE TRANSPORTER 4"/>
    <property type="match status" value="1"/>
</dbReference>
<keyword evidence="12" id="KW-1185">Reference proteome</keyword>
<keyword evidence="6 9" id="KW-0472">Membrane</keyword>
<dbReference type="Gene3D" id="1.20.1250.20">
    <property type="entry name" value="MFS general substrate transporter like domains"/>
    <property type="match status" value="1"/>
</dbReference>
<dbReference type="FunFam" id="1.20.1250.20:FF:000134">
    <property type="entry name" value="MFS sugar transporter protein"/>
    <property type="match status" value="1"/>
</dbReference>
<comment type="caution">
    <text evidence="11">The sequence shown here is derived from an EMBL/GenBank/DDBJ whole genome shotgun (WGS) entry which is preliminary data.</text>
</comment>
<evidence type="ECO:0000256" key="2">
    <source>
        <dbReference type="ARBA" id="ARBA00010992"/>
    </source>
</evidence>
<dbReference type="InterPro" id="IPR005829">
    <property type="entry name" value="Sugar_transporter_CS"/>
</dbReference>
<feature type="transmembrane region" description="Helical" evidence="9">
    <location>
        <begin position="345"/>
        <end position="367"/>
    </location>
</feature>
<comment type="catalytic activity">
    <reaction evidence="7">
        <text>myo-inositol(out) + H(+)(out) = myo-inositol(in) + H(+)(in)</text>
        <dbReference type="Rhea" id="RHEA:60364"/>
        <dbReference type="ChEBI" id="CHEBI:15378"/>
        <dbReference type="ChEBI" id="CHEBI:17268"/>
    </reaction>
</comment>
<evidence type="ECO:0000256" key="8">
    <source>
        <dbReference type="RuleBase" id="RU003346"/>
    </source>
</evidence>
<evidence type="ECO:0000313" key="12">
    <source>
        <dbReference type="Proteomes" id="UP000298327"/>
    </source>
</evidence>
<feature type="transmembrane region" description="Helical" evidence="9">
    <location>
        <begin position="449"/>
        <end position="471"/>
    </location>
</feature>
<feature type="transmembrane region" description="Helical" evidence="9">
    <location>
        <begin position="261"/>
        <end position="278"/>
    </location>
</feature>
<dbReference type="NCBIfam" id="TIGR00879">
    <property type="entry name" value="SP"/>
    <property type="match status" value="1"/>
</dbReference>
<feature type="transmembrane region" description="Helical" evidence="9">
    <location>
        <begin position="410"/>
        <end position="429"/>
    </location>
</feature>
<feature type="transmembrane region" description="Helical" evidence="9">
    <location>
        <begin position="135"/>
        <end position="158"/>
    </location>
</feature>
<dbReference type="EMBL" id="SEOQ01000030">
    <property type="protein sequence ID" value="TFY71964.1"/>
    <property type="molecule type" value="Genomic_DNA"/>
</dbReference>
<proteinExistence type="inferred from homology"/>
<dbReference type="AlphaFoldDB" id="A0A4Y9ZBW2"/>
<evidence type="ECO:0000256" key="6">
    <source>
        <dbReference type="ARBA" id="ARBA00023136"/>
    </source>
</evidence>
<dbReference type="PROSITE" id="PS00216">
    <property type="entry name" value="SUGAR_TRANSPORT_1"/>
    <property type="match status" value="1"/>
</dbReference>
<evidence type="ECO:0000256" key="9">
    <source>
        <dbReference type="SAM" id="Phobius"/>
    </source>
</evidence>
<evidence type="ECO:0000256" key="5">
    <source>
        <dbReference type="ARBA" id="ARBA00022989"/>
    </source>
</evidence>
<keyword evidence="4 9" id="KW-0812">Transmembrane</keyword>
<dbReference type="GO" id="GO:0016020">
    <property type="term" value="C:membrane"/>
    <property type="evidence" value="ECO:0007669"/>
    <property type="project" value="UniProtKB-SubCell"/>
</dbReference>
<feature type="transmembrane region" description="Helical" evidence="9">
    <location>
        <begin position="170"/>
        <end position="193"/>
    </location>
</feature>
<evidence type="ECO:0000259" key="10">
    <source>
        <dbReference type="PROSITE" id="PS50850"/>
    </source>
</evidence>
<organism evidence="11 12">
    <name type="scientific">Dentipellis fragilis</name>
    <dbReference type="NCBI Taxonomy" id="205917"/>
    <lineage>
        <taxon>Eukaryota</taxon>
        <taxon>Fungi</taxon>
        <taxon>Dikarya</taxon>
        <taxon>Basidiomycota</taxon>
        <taxon>Agaricomycotina</taxon>
        <taxon>Agaricomycetes</taxon>
        <taxon>Russulales</taxon>
        <taxon>Hericiaceae</taxon>
        <taxon>Dentipellis</taxon>
    </lineage>
</organism>
<evidence type="ECO:0000256" key="4">
    <source>
        <dbReference type="ARBA" id="ARBA00022692"/>
    </source>
</evidence>
<evidence type="ECO:0000256" key="1">
    <source>
        <dbReference type="ARBA" id="ARBA00004141"/>
    </source>
</evidence>
<keyword evidence="3 8" id="KW-0813">Transport</keyword>
<feature type="transmembrane region" description="Helical" evidence="9">
    <location>
        <begin position="382"/>
        <end position="403"/>
    </location>
</feature>
<comment type="similarity">
    <text evidence="2 8">Belongs to the major facilitator superfamily. Sugar transporter (TC 2.A.1.1) family.</text>
</comment>
<dbReference type="PRINTS" id="PR00171">
    <property type="entry name" value="SUGRTRNSPORT"/>
</dbReference>
<dbReference type="SUPFAM" id="SSF103473">
    <property type="entry name" value="MFS general substrate transporter"/>
    <property type="match status" value="1"/>
</dbReference>
<dbReference type="PROSITE" id="PS00217">
    <property type="entry name" value="SUGAR_TRANSPORT_2"/>
    <property type="match status" value="1"/>
</dbReference>
<reference evidence="11 12" key="1">
    <citation type="submission" date="2019-02" db="EMBL/GenBank/DDBJ databases">
        <title>Genome sequencing of the rare red list fungi Dentipellis fragilis.</title>
        <authorList>
            <person name="Buettner E."/>
            <person name="Kellner H."/>
        </authorList>
    </citation>
    <scope>NUCLEOTIDE SEQUENCE [LARGE SCALE GENOMIC DNA]</scope>
    <source>
        <strain evidence="11 12">DSM 105465</strain>
    </source>
</reference>
<feature type="transmembrane region" description="Helical" evidence="9">
    <location>
        <begin position="199"/>
        <end position="218"/>
    </location>
</feature>
<feature type="domain" description="Major facilitator superfamily (MFS) profile" evidence="10">
    <location>
        <begin position="84"/>
        <end position="536"/>
    </location>
</feature>
<protein>
    <recommendedName>
        <fullName evidence="10">Major facilitator superfamily (MFS) profile domain-containing protein</fullName>
    </recommendedName>
</protein>
<dbReference type="InterPro" id="IPR005828">
    <property type="entry name" value="MFS_sugar_transport-like"/>
</dbReference>
<feature type="transmembrane region" description="Helical" evidence="9">
    <location>
        <begin position="483"/>
        <end position="506"/>
    </location>
</feature>
<feature type="transmembrane region" description="Helical" evidence="9">
    <location>
        <begin position="39"/>
        <end position="58"/>
    </location>
</feature>
<sequence>MRQPGAQQDVLNHFSLLSISPSQRRWPSILSPSTFLPPFHFTVSTTLAIHSLPIYAFSMEKFKPTSYTSRYPRWMVGKPLLIASSALASLGDAMFGYSQGSIAANQVQPSFINRMFGKHITMDQIQNGDTGVDPFVLAITVSCLNITALFAALLSAYICDALGRRMSVRIGAIFYLVASFFQIFAPNLAVLIVGRSIQGIGVGMLSMTVPILQCEIAPGHARGLFVSIEYLCLNAGYALSAWVGYGFFFAMPSEIAWRGPYIVQAALAFILLSWTFFLPETPRWLIKNGFQKEGLAVLADLHGTGDISDQVIQSSYLEILTAIEYEEALGQASWMQLLKSYPRRSVVGITCQLFAQFNGINAILYYLPENFTRAGFTVAQALLYSGAAALLYCAGTIPTMLGIDKWGRRPFLLFGSAALAASLAVIGGLQFHSSDLPPWERMPTANGIFAAICIYLFIYGATWGPAPWLLGAEIFPLRARAKGMAMSTITNWISNFIIAFITPPLFSAIDGGYYFVLLGFCTISGIFVYLVYPETAFVTLEQLGSVFGDTNESLAISAATTPRQSIDVRAQAEKMGAAGEKEVGRSEMIEEVAMPPSLADDGQTLHDVPLNGNDMV</sequence>
<dbReference type="PROSITE" id="PS50850">
    <property type="entry name" value="MFS"/>
    <property type="match status" value="1"/>
</dbReference>
<comment type="subcellular location">
    <subcellularLocation>
        <location evidence="1">Membrane</location>
        <topology evidence="1">Multi-pass membrane protein</topology>
    </subcellularLocation>
</comment>
<dbReference type="InterPro" id="IPR050360">
    <property type="entry name" value="MFS_Sugar_Transporters"/>
</dbReference>
<evidence type="ECO:0000256" key="3">
    <source>
        <dbReference type="ARBA" id="ARBA00022448"/>
    </source>
</evidence>
<dbReference type="InterPro" id="IPR003663">
    <property type="entry name" value="Sugar/inositol_transpt"/>
</dbReference>
<name>A0A4Y9ZBW2_9AGAM</name>
<dbReference type="Proteomes" id="UP000298327">
    <property type="component" value="Unassembled WGS sequence"/>
</dbReference>
<dbReference type="PANTHER" id="PTHR48022:SF74">
    <property type="entry name" value="SUGAR TRANSPORTER, PUTATIVE (AFU_ORTHOLOGUE AFUA_8G02010)-RELATED"/>
    <property type="match status" value="1"/>
</dbReference>
<accession>A0A4Y9ZBW2</accession>
<dbReference type="Pfam" id="PF00083">
    <property type="entry name" value="Sugar_tr"/>
    <property type="match status" value="1"/>
</dbReference>
<dbReference type="InterPro" id="IPR036259">
    <property type="entry name" value="MFS_trans_sf"/>
</dbReference>
<dbReference type="GO" id="GO:0005351">
    <property type="term" value="F:carbohydrate:proton symporter activity"/>
    <property type="evidence" value="ECO:0007669"/>
    <property type="project" value="TreeGrafter"/>
</dbReference>
<evidence type="ECO:0000256" key="7">
    <source>
        <dbReference type="ARBA" id="ARBA00049119"/>
    </source>
</evidence>
<gene>
    <name evidence="11" type="ORF">EVG20_g1040</name>
</gene>
<evidence type="ECO:0000313" key="11">
    <source>
        <dbReference type="EMBL" id="TFY71964.1"/>
    </source>
</evidence>
<dbReference type="InterPro" id="IPR020846">
    <property type="entry name" value="MFS_dom"/>
</dbReference>
<dbReference type="OrthoDB" id="648285at2759"/>
<feature type="transmembrane region" description="Helical" evidence="9">
    <location>
        <begin position="230"/>
        <end position="249"/>
    </location>
</feature>
<dbReference type="STRING" id="205917.A0A4Y9ZBW2"/>